<name>A0AAN9BHG2_9CAEN</name>
<dbReference type="EMBL" id="JBAMIC010000007">
    <property type="protein sequence ID" value="KAK7105507.1"/>
    <property type="molecule type" value="Genomic_DNA"/>
</dbReference>
<organism evidence="1 2">
    <name type="scientific">Littorina saxatilis</name>
    <dbReference type="NCBI Taxonomy" id="31220"/>
    <lineage>
        <taxon>Eukaryota</taxon>
        <taxon>Metazoa</taxon>
        <taxon>Spiralia</taxon>
        <taxon>Lophotrochozoa</taxon>
        <taxon>Mollusca</taxon>
        <taxon>Gastropoda</taxon>
        <taxon>Caenogastropoda</taxon>
        <taxon>Littorinimorpha</taxon>
        <taxon>Littorinoidea</taxon>
        <taxon>Littorinidae</taxon>
        <taxon>Littorina</taxon>
    </lineage>
</organism>
<proteinExistence type="predicted"/>
<reference evidence="1 2" key="1">
    <citation type="submission" date="2024-02" db="EMBL/GenBank/DDBJ databases">
        <title>Chromosome-scale genome assembly of the rough periwinkle Littorina saxatilis.</title>
        <authorList>
            <person name="De Jode A."/>
            <person name="Faria R."/>
            <person name="Formenti G."/>
            <person name="Sims Y."/>
            <person name="Smith T.P."/>
            <person name="Tracey A."/>
            <person name="Wood J.M.D."/>
            <person name="Zagrodzka Z.B."/>
            <person name="Johannesson K."/>
            <person name="Butlin R.K."/>
            <person name="Leder E.H."/>
        </authorList>
    </citation>
    <scope>NUCLEOTIDE SEQUENCE [LARGE SCALE GENOMIC DNA]</scope>
    <source>
        <strain evidence="1">Snail1</strain>
        <tissue evidence="1">Muscle</tissue>
    </source>
</reference>
<sequence length="102" mass="12388">MAAFILNRYWERRIMPRNRILRDRIHPLEKYNDLELYKKLRFRRQGILHLTDEVSDEIQLAYRMGALPPVSQVRATRIGFLRVRFVSRRLRGTDWSEPAYSK</sequence>
<accession>A0AAN9BHG2</accession>
<keyword evidence="2" id="KW-1185">Reference proteome</keyword>
<gene>
    <name evidence="1" type="ORF">V1264_016873</name>
</gene>
<comment type="caution">
    <text evidence="1">The sequence shown here is derived from an EMBL/GenBank/DDBJ whole genome shotgun (WGS) entry which is preliminary data.</text>
</comment>
<protein>
    <submittedName>
        <fullName evidence="1">Uncharacterized protein</fullName>
    </submittedName>
</protein>
<evidence type="ECO:0000313" key="1">
    <source>
        <dbReference type="EMBL" id="KAK7105507.1"/>
    </source>
</evidence>
<evidence type="ECO:0000313" key="2">
    <source>
        <dbReference type="Proteomes" id="UP001374579"/>
    </source>
</evidence>
<dbReference type="Proteomes" id="UP001374579">
    <property type="component" value="Unassembled WGS sequence"/>
</dbReference>
<dbReference type="AlphaFoldDB" id="A0AAN9BHG2"/>